<keyword evidence="3 10" id="KW-0808">Transferase</keyword>
<feature type="transmembrane region" description="Helical" evidence="10">
    <location>
        <begin position="237"/>
        <end position="258"/>
    </location>
</feature>
<dbReference type="RefSeq" id="XP_009065149.1">
    <property type="nucleotide sequence ID" value="XM_009066901.1"/>
</dbReference>
<keyword evidence="7 10" id="KW-0443">Lipid metabolism</keyword>
<dbReference type="GO" id="GO:0034626">
    <property type="term" value="P:fatty acid elongation, polyunsaturated fatty acid"/>
    <property type="evidence" value="ECO:0007669"/>
    <property type="project" value="TreeGrafter"/>
</dbReference>
<evidence type="ECO:0000256" key="2">
    <source>
        <dbReference type="ARBA" id="ARBA00022516"/>
    </source>
</evidence>
<feature type="transmembrane region" description="Helical" evidence="10">
    <location>
        <begin position="144"/>
        <end position="163"/>
    </location>
</feature>
<comment type="similarity">
    <text evidence="10">Belongs to the ELO family.</text>
</comment>
<proteinExistence type="inferred from homology"/>
<keyword evidence="8 10" id="KW-0472">Membrane</keyword>
<feature type="transmembrane region" description="Helical" evidence="10">
    <location>
        <begin position="169"/>
        <end position="190"/>
    </location>
</feature>
<feature type="transmembrane region" description="Helical" evidence="10">
    <location>
        <begin position="101"/>
        <end position="123"/>
    </location>
</feature>
<dbReference type="GO" id="GO:0009922">
    <property type="term" value="F:fatty acid elongase activity"/>
    <property type="evidence" value="ECO:0007669"/>
    <property type="project" value="UniProtKB-EC"/>
</dbReference>
<evidence type="ECO:0000256" key="8">
    <source>
        <dbReference type="ARBA" id="ARBA00023136"/>
    </source>
</evidence>
<accession>V3ZSZ9</accession>
<dbReference type="EMBL" id="KB203566">
    <property type="protein sequence ID" value="ESO84021.1"/>
    <property type="molecule type" value="Genomic_DNA"/>
</dbReference>
<dbReference type="GO" id="GO:0042761">
    <property type="term" value="P:very long-chain fatty acid biosynthetic process"/>
    <property type="evidence" value="ECO:0007669"/>
    <property type="project" value="TreeGrafter"/>
</dbReference>
<dbReference type="AlphaFoldDB" id="V3ZSZ9"/>
<evidence type="ECO:0000256" key="10">
    <source>
        <dbReference type="RuleBase" id="RU361115"/>
    </source>
</evidence>
<reference evidence="11 12" key="1">
    <citation type="journal article" date="2013" name="Nature">
        <title>Insights into bilaterian evolution from three spiralian genomes.</title>
        <authorList>
            <person name="Simakov O."/>
            <person name="Marletaz F."/>
            <person name="Cho S.J."/>
            <person name="Edsinger-Gonzales E."/>
            <person name="Havlak P."/>
            <person name="Hellsten U."/>
            <person name="Kuo D.H."/>
            <person name="Larsson T."/>
            <person name="Lv J."/>
            <person name="Arendt D."/>
            <person name="Savage R."/>
            <person name="Osoegawa K."/>
            <person name="de Jong P."/>
            <person name="Grimwood J."/>
            <person name="Chapman J.A."/>
            <person name="Shapiro H."/>
            <person name="Aerts A."/>
            <person name="Otillar R.P."/>
            <person name="Terry A.Y."/>
            <person name="Boore J.L."/>
            <person name="Grigoriev I.V."/>
            <person name="Lindberg D.R."/>
            <person name="Seaver E.C."/>
            <person name="Weisblat D.A."/>
            <person name="Putnam N.H."/>
            <person name="Rokhsar D.S."/>
        </authorList>
    </citation>
    <scope>NUCLEOTIDE SEQUENCE [LARGE SCALE GENOMIC DNA]</scope>
</reference>
<dbReference type="Proteomes" id="UP000030746">
    <property type="component" value="Unassembled WGS sequence"/>
</dbReference>
<dbReference type="HOGENOM" id="CLU_048483_1_2_1"/>
<dbReference type="Pfam" id="PF01151">
    <property type="entry name" value="ELO"/>
    <property type="match status" value="1"/>
</dbReference>
<dbReference type="KEGG" id="lgi:LOTGIDRAFT_184058"/>
<evidence type="ECO:0000256" key="3">
    <source>
        <dbReference type="ARBA" id="ARBA00022679"/>
    </source>
</evidence>
<dbReference type="GO" id="GO:0005789">
    <property type="term" value="C:endoplasmic reticulum membrane"/>
    <property type="evidence" value="ECO:0007669"/>
    <property type="project" value="TreeGrafter"/>
</dbReference>
<keyword evidence="12" id="KW-1185">Reference proteome</keyword>
<evidence type="ECO:0000256" key="4">
    <source>
        <dbReference type="ARBA" id="ARBA00022692"/>
    </source>
</evidence>
<dbReference type="GO" id="GO:0019367">
    <property type="term" value="P:fatty acid elongation, saturated fatty acid"/>
    <property type="evidence" value="ECO:0007669"/>
    <property type="project" value="TreeGrafter"/>
</dbReference>
<dbReference type="EC" id="2.3.1.199" evidence="10"/>
<evidence type="ECO:0000256" key="5">
    <source>
        <dbReference type="ARBA" id="ARBA00022832"/>
    </source>
</evidence>
<evidence type="ECO:0000313" key="12">
    <source>
        <dbReference type="Proteomes" id="UP000030746"/>
    </source>
</evidence>
<evidence type="ECO:0000256" key="7">
    <source>
        <dbReference type="ARBA" id="ARBA00023098"/>
    </source>
</evidence>
<dbReference type="OMA" id="PIIFLHW"/>
<keyword evidence="2 10" id="KW-0444">Lipid biosynthesis</keyword>
<dbReference type="OrthoDB" id="10259681at2759"/>
<dbReference type="GO" id="GO:0030148">
    <property type="term" value="P:sphingolipid biosynthetic process"/>
    <property type="evidence" value="ECO:0007669"/>
    <property type="project" value="TreeGrafter"/>
</dbReference>
<keyword evidence="6 10" id="KW-1133">Transmembrane helix</keyword>
<keyword evidence="4 10" id="KW-0812">Transmembrane</keyword>
<evidence type="ECO:0000256" key="6">
    <source>
        <dbReference type="ARBA" id="ARBA00022989"/>
    </source>
</evidence>
<keyword evidence="9 10" id="KW-0275">Fatty acid biosynthesis</keyword>
<sequence length="273" mass="32432">MNSSLGLHVAAHNYSYVFEFEKNWDEPWFLEYLKERWTDSFIYAAVYVVIIFSVQHFMKSRREYDLRQVLAVWSGILALFSISGSLRTLPELVSSINNYSFQYSVCVPSYILQGVPRVWVFLFTISKVYELGDTIFIVLRKKPLVFLHWYHHVTVLIYSWYTYTDHTAAGRWFIGMNYVVHSVMYTYYALKAMQIHVPKQINLVITGMQLSQMVMGCVINLMVYIYKQRGDFCQQTYTNLAFSTLMYFSYFVLFARFFHKTYIVPKSRKSKQH</sequence>
<organism evidence="11 12">
    <name type="scientific">Lottia gigantea</name>
    <name type="common">Giant owl limpet</name>
    <dbReference type="NCBI Taxonomy" id="225164"/>
    <lineage>
        <taxon>Eukaryota</taxon>
        <taxon>Metazoa</taxon>
        <taxon>Spiralia</taxon>
        <taxon>Lophotrochozoa</taxon>
        <taxon>Mollusca</taxon>
        <taxon>Gastropoda</taxon>
        <taxon>Patellogastropoda</taxon>
        <taxon>Lottioidea</taxon>
        <taxon>Lottiidae</taxon>
        <taxon>Lottia</taxon>
    </lineage>
</organism>
<evidence type="ECO:0000256" key="9">
    <source>
        <dbReference type="ARBA" id="ARBA00023160"/>
    </source>
</evidence>
<dbReference type="GeneID" id="20244580"/>
<dbReference type="PROSITE" id="PS01188">
    <property type="entry name" value="ELO"/>
    <property type="match status" value="1"/>
</dbReference>
<name>V3ZSZ9_LOTGI</name>
<dbReference type="InterPro" id="IPR030457">
    <property type="entry name" value="ELO_CS"/>
</dbReference>
<dbReference type="PANTHER" id="PTHR11157">
    <property type="entry name" value="FATTY ACID ACYL TRANSFERASE-RELATED"/>
    <property type="match status" value="1"/>
</dbReference>
<protein>
    <recommendedName>
        <fullName evidence="10">Elongation of very long chain fatty acids protein</fullName>
        <ecNumber evidence="10">2.3.1.199</ecNumber>
    </recommendedName>
    <alternativeName>
        <fullName evidence="10">Very-long-chain 3-oxoacyl-CoA synthase</fullName>
    </alternativeName>
</protein>
<dbReference type="GO" id="GO:0034625">
    <property type="term" value="P:fatty acid elongation, monounsaturated fatty acid"/>
    <property type="evidence" value="ECO:0007669"/>
    <property type="project" value="TreeGrafter"/>
</dbReference>
<evidence type="ECO:0000313" key="11">
    <source>
        <dbReference type="EMBL" id="ESO84021.1"/>
    </source>
</evidence>
<dbReference type="PANTHER" id="PTHR11157:SF17">
    <property type="entry name" value="ELONGATION OF VERY LONG CHAIN FATTY ACIDS PROTEIN 6"/>
    <property type="match status" value="1"/>
</dbReference>
<evidence type="ECO:0000256" key="1">
    <source>
        <dbReference type="ARBA" id="ARBA00004141"/>
    </source>
</evidence>
<gene>
    <name evidence="11" type="ORF">LOTGIDRAFT_184058</name>
</gene>
<comment type="catalytic activity">
    <reaction evidence="10">
        <text>a very-long-chain acyl-CoA + malonyl-CoA + H(+) = a very-long-chain 3-oxoacyl-CoA + CO2 + CoA</text>
        <dbReference type="Rhea" id="RHEA:32727"/>
        <dbReference type="ChEBI" id="CHEBI:15378"/>
        <dbReference type="ChEBI" id="CHEBI:16526"/>
        <dbReference type="ChEBI" id="CHEBI:57287"/>
        <dbReference type="ChEBI" id="CHEBI:57384"/>
        <dbReference type="ChEBI" id="CHEBI:90725"/>
        <dbReference type="ChEBI" id="CHEBI:90736"/>
        <dbReference type="EC" id="2.3.1.199"/>
    </reaction>
</comment>
<keyword evidence="5 10" id="KW-0276">Fatty acid metabolism</keyword>
<feature type="transmembrane region" description="Helical" evidence="10">
    <location>
        <begin position="202"/>
        <end position="225"/>
    </location>
</feature>
<dbReference type="CTD" id="20244580"/>
<dbReference type="InterPro" id="IPR002076">
    <property type="entry name" value="ELO_fam"/>
</dbReference>
<dbReference type="STRING" id="225164.V3ZSZ9"/>
<feature type="transmembrane region" description="Helical" evidence="10">
    <location>
        <begin position="70"/>
        <end position="89"/>
    </location>
</feature>
<feature type="transmembrane region" description="Helical" evidence="10">
    <location>
        <begin position="40"/>
        <end position="58"/>
    </location>
</feature>
<comment type="subcellular location">
    <subcellularLocation>
        <location evidence="1">Membrane</location>
        <topology evidence="1">Multi-pass membrane protein</topology>
    </subcellularLocation>
</comment>